<comment type="caution">
    <text evidence="1">The sequence shown here is derived from an EMBL/GenBank/DDBJ whole genome shotgun (WGS) entry which is preliminary data.</text>
</comment>
<dbReference type="AlphaFoldDB" id="A0A074T849"/>
<dbReference type="eggNOG" id="ENOG502ZA8I">
    <property type="taxonomic scope" value="Bacteria"/>
</dbReference>
<keyword evidence="2" id="KW-1185">Reference proteome</keyword>
<gene>
    <name evidence="1" type="ORF">DL1_18345</name>
</gene>
<dbReference type="RefSeq" id="WP_038070012.1">
    <property type="nucleotide sequence ID" value="NZ_FOVB01000013.1"/>
</dbReference>
<dbReference type="EMBL" id="JHEH01000064">
    <property type="protein sequence ID" value="KEP67879.1"/>
    <property type="molecule type" value="Genomic_DNA"/>
</dbReference>
<reference evidence="1 2" key="1">
    <citation type="submission" date="2014-03" db="EMBL/GenBank/DDBJ databases">
        <title>The draft genome sequence of Thioclava dalianensis DLFJ1-1.</title>
        <authorList>
            <person name="Lai Q."/>
            <person name="Shao Z."/>
        </authorList>
    </citation>
    <scope>NUCLEOTIDE SEQUENCE [LARGE SCALE GENOMIC DNA]</scope>
    <source>
        <strain evidence="1 2">DLFJ1-1</strain>
    </source>
</reference>
<name>A0A074T849_9RHOB</name>
<proteinExistence type="predicted"/>
<protein>
    <submittedName>
        <fullName evidence="1">Uncharacterized protein</fullName>
    </submittedName>
</protein>
<sequence length="379" mass="42423">MTENTKLKTLKLLAKRYARATGHPQHVALDFVASRMGFAHWNALTGSAKGEWVPSEAQVATIKAFVERITSYEGATFDHIFGSPDAVTRGEVRGHPYELKTMLGDVRMDGEGWQIVLPENPLAAPRVEIDIKHAQTSPMNDRVLREEAIGIARELMQSVKAQRFADWPRRATKPDAEGNVRHPFLEMEESNLWYCLHCNSEITGPQIAGNQWHCPSCGASPINILPEAFWLGPNDEKPVPVQSRAERQEIEPIVSVIDPRPRLDLNNDQVTHLIRAALFEDATNASERMGASLAEIWVDDDLDVVVSFEDHYWPEDKEPTAAIKVAALLGIEIELEVTWSDPLFAWPGLGTVTQSTAEYTRLMLDAYRSHGATRTKDEI</sequence>
<organism evidence="1 2">
    <name type="scientific">Thioclava dalianensis</name>
    <dbReference type="NCBI Taxonomy" id="1185766"/>
    <lineage>
        <taxon>Bacteria</taxon>
        <taxon>Pseudomonadati</taxon>
        <taxon>Pseudomonadota</taxon>
        <taxon>Alphaproteobacteria</taxon>
        <taxon>Rhodobacterales</taxon>
        <taxon>Paracoccaceae</taxon>
        <taxon>Thioclava</taxon>
    </lineage>
</organism>
<dbReference type="Proteomes" id="UP000027725">
    <property type="component" value="Unassembled WGS sequence"/>
</dbReference>
<accession>A0A074T849</accession>
<evidence type="ECO:0000313" key="2">
    <source>
        <dbReference type="Proteomes" id="UP000027725"/>
    </source>
</evidence>
<evidence type="ECO:0000313" key="1">
    <source>
        <dbReference type="EMBL" id="KEP67879.1"/>
    </source>
</evidence>